<organism evidence="1 2">
    <name type="scientific">Anoxybacter fermentans</name>
    <dbReference type="NCBI Taxonomy" id="1323375"/>
    <lineage>
        <taxon>Bacteria</taxon>
        <taxon>Bacillati</taxon>
        <taxon>Bacillota</taxon>
        <taxon>Clostridia</taxon>
        <taxon>Halanaerobiales</taxon>
        <taxon>Anoxybacter</taxon>
    </lineage>
</organism>
<dbReference type="KEGG" id="aft:BBF96_06695"/>
<dbReference type="AlphaFoldDB" id="A0A3Q9HQ99"/>
<accession>A0A3Q9HQ99</accession>
<evidence type="ECO:0000313" key="2">
    <source>
        <dbReference type="Proteomes" id="UP000267250"/>
    </source>
</evidence>
<keyword evidence="2" id="KW-1185">Reference proteome</keyword>
<name>A0A3Q9HQ99_9FIRM</name>
<proteinExistence type="predicted"/>
<dbReference type="Proteomes" id="UP000267250">
    <property type="component" value="Chromosome"/>
</dbReference>
<protein>
    <submittedName>
        <fullName evidence="1">Uncharacterized protein</fullName>
    </submittedName>
</protein>
<dbReference type="EMBL" id="CP016379">
    <property type="protein sequence ID" value="AZR73098.1"/>
    <property type="molecule type" value="Genomic_DNA"/>
</dbReference>
<evidence type="ECO:0000313" key="1">
    <source>
        <dbReference type="EMBL" id="AZR73098.1"/>
    </source>
</evidence>
<sequence>MEVLKVYNQSSNQTRRFDNEASKCKSKKSGFKLKTFSRKFYPIYKNPIKTYLKQNNSGPSVAVNRNIINLKKSEVAINFYLNQMRMNFQTLNWENNFERVVEAYKKQRKEAIRSHEKKLWENFNPKHMIYIDNKDVGLILANESSGQIIDFLV</sequence>
<gene>
    <name evidence="1" type="ORF">BBF96_06695</name>
</gene>
<reference evidence="1 2" key="1">
    <citation type="submission" date="2016-07" db="EMBL/GenBank/DDBJ databases">
        <title>Genome and transcriptome analysis of iron-reducing fermentative bacteria Anoxybacter fermentans.</title>
        <authorList>
            <person name="Zeng X."/>
            <person name="Shao Z."/>
        </authorList>
    </citation>
    <scope>NUCLEOTIDE SEQUENCE [LARGE SCALE GENOMIC DNA]</scope>
    <source>
        <strain evidence="1 2">DY22613</strain>
    </source>
</reference>